<accession>A0A511AYK9</accession>
<keyword evidence="2" id="KW-1185">Reference proteome</keyword>
<name>A0A511AYK9_9PROT</name>
<dbReference type="Proteomes" id="UP000321230">
    <property type="component" value="Unassembled WGS sequence"/>
</dbReference>
<reference evidence="1 2" key="1">
    <citation type="submission" date="2019-07" db="EMBL/GenBank/DDBJ databases">
        <title>Whole genome shotgun sequence of Gluconobacter wancherniae NBRC 103581.</title>
        <authorList>
            <person name="Hosoyama A."/>
            <person name="Uohara A."/>
            <person name="Ohji S."/>
            <person name="Ichikawa N."/>
        </authorList>
    </citation>
    <scope>NUCLEOTIDE SEQUENCE [LARGE SCALE GENOMIC DNA]</scope>
    <source>
        <strain evidence="1 2">NBRC 103581</strain>
    </source>
</reference>
<proteinExistence type="predicted"/>
<evidence type="ECO:0000313" key="2">
    <source>
        <dbReference type="Proteomes" id="UP000321230"/>
    </source>
</evidence>
<evidence type="ECO:0000313" key="1">
    <source>
        <dbReference type="EMBL" id="GEK93294.1"/>
    </source>
</evidence>
<comment type="caution">
    <text evidence="1">The sequence shown here is derived from an EMBL/GenBank/DDBJ whole genome shotgun (WGS) entry which is preliminary data.</text>
</comment>
<evidence type="ECO:0008006" key="3">
    <source>
        <dbReference type="Google" id="ProtNLM"/>
    </source>
</evidence>
<dbReference type="AlphaFoldDB" id="A0A511AYK9"/>
<dbReference type="RefSeq" id="WP_228118364.1">
    <property type="nucleotide sequence ID" value="NZ_BARC01000011.1"/>
</dbReference>
<protein>
    <recommendedName>
        <fullName evidence="3">TonB-dependent receptor-like beta-barrel domain-containing protein</fullName>
    </recommendedName>
</protein>
<organism evidence="1 2">
    <name type="scientific">Gluconobacter wancherniae NBRC 103581</name>
    <dbReference type="NCBI Taxonomy" id="656744"/>
    <lineage>
        <taxon>Bacteria</taxon>
        <taxon>Pseudomonadati</taxon>
        <taxon>Pseudomonadota</taxon>
        <taxon>Alphaproteobacteria</taxon>
        <taxon>Acetobacterales</taxon>
        <taxon>Acetobacteraceae</taxon>
        <taxon>Gluconobacter</taxon>
    </lineage>
</organism>
<sequence length="175" mass="19748">MSDDGAFSSFSTTARRRLPALFADYLGGLKAHIVLSDRLTWDTSAYGHGETTQSTWTTPYYPSPNVSPLSELRKAPGIRRFGVLSQVHYDIAHNQLGAGVWYENNSYQSPEYDFQMPNIVNGKLTEPLPNPLNYWTNPFAKIYNQDYSTNCSSIFRRMFTPMPSAGTNFVPLHLP</sequence>
<dbReference type="EMBL" id="BJUZ01000001">
    <property type="protein sequence ID" value="GEK93294.1"/>
    <property type="molecule type" value="Genomic_DNA"/>
</dbReference>
<gene>
    <name evidence="1" type="ORF">GWA01_10640</name>
</gene>